<feature type="transmembrane region" description="Helical" evidence="1">
    <location>
        <begin position="27"/>
        <end position="47"/>
    </location>
</feature>
<gene>
    <name evidence="2" type="ORF">FHS22_004233</name>
</gene>
<keyword evidence="3" id="KW-1185">Reference proteome</keyword>
<comment type="caution">
    <text evidence="2">The sequence shown here is derived from an EMBL/GenBank/DDBJ whole genome shotgun (WGS) entry which is preliminary data.</text>
</comment>
<protein>
    <submittedName>
        <fullName evidence="2">Uncharacterized protein</fullName>
    </submittedName>
</protein>
<keyword evidence="1" id="KW-0472">Membrane</keyword>
<feature type="transmembrane region" description="Helical" evidence="1">
    <location>
        <begin position="229"/>
        <end position="249"/>
    </location>
</feature>
<dbReference type="RefSeq" id="WP_184943997.1">
    <property type="nucleotide sequence ID" value="NZ_BAAAWZ010000004.1"/>
</dbReference>
<dbReference type="AlphaFoldDB" id="A0A841D8N2"/>
<dbReference type="EMBL" id="JACHJJ010000014">
    <property type="protein sequence ID" value="MBB5964947.1"/>
    <property type="molecule type" value="Genomic_DNA"/>
</dbReference>
<organism evidence="2 3">
    <name type="scientific">Planomonospora venezuelensis</name>
    <dbReference type="NCBI Taxonomy" id="1999"/>
    <lineage>
        <taxon>Bacteria</taxon>
        <taxon>Bacillati</taxon>
        <taxon>Actinomycetota</taxon>
        <taxon>Actinomycetes</taxon>
        <taxon>Streptosporangiales</taxon>
        <taxon>Streptosporangiaceae</taxon>
        <taxon>Planomonospora</taxon>
    </lineage>
</organism>
<evidence type="ECO:0000313" key="3">
    <source>
        <dbReference type="Proteomes" id="UP000562352"/>
    </source>
</evidence>
<proteinExistence type="predicted"/>
<reference evidence="2 3" key="1">
    <citation type="submission" date="2020-08" db="EMBL/GenBank/DDBJ databases">
        <title>Genomic Encyclopedia of Type Strains, Phase III (KMG-III): the genomes of soil and plant-associated and newly described type strains.</title>
        <authorList>
            <person name="Whitman W."/>
        </authorList>
    </citation>
    <scope>NUCLEOTIDE SEQUENCE [LARGE SCALE GENOMIC DNA]</scope>
    <source>
        <strain evidence="2 3">CECT 3303</strain>
    </source>
</reference>
<feature type="transmembrane region" description="Helical" evidence="1">
    <location>
        <begin position="146"/>
        <end position="169"/>
    </location>
</feature>
<keyword evidence="1" id="KW-1133">Transmembrane helix</keyword>
<dbReference type="Proteomes" id="UP000562352">
    <property type="component" value="Unassembled WGS sequence"/>
</dbReference>
<feature type="transmembrane region" description="Helical" evidence="1">
    <location>
        <begin position="72"/>
        <end position="93"/>
    </location>
</feature>
<sequence>MTRTRASSAHYLTATRFALLEHLRNRFAMVLAVLFIPGWTSLVYRIVSERDVTFLLRASGEWVTAPGDRLSFLPAALNTVTAIIGFMMFTVTFRSSRFDQRLTMAGYPRGALIAAKLTALLVVAALICAYTTALICLHWTPKQPIALWLSLFCAAMAYGGIGVMLGAVLRGELEGMFSMIMISIVDTTLQSPFVNPAGDNDLIRYLPSYGTMQSGMSAAFLSSSPLPHLLLEALWFIGAITAAGVAFKINTRDRSGARVGPVRTRFGTTAGDRTRRA</sequence>
<feature type="transmembrane region" description="Helical" evidence="1">
    <location>
        <begin position="114"/>
        <end position="140"/>
    </location>
</feature>
<keyword evidence="1" id="KW-0812">Transmembrane</keyword>
<evidence type="ECO:0000256" key="1">
    <source>
        <dbReference type="SAM" id="Phobius"/>
    </source>
</evidence>
<name>A0A841D8N2_PLAVE</name>
<accession>A0A841D8N2</accession>
<evidence type="ECO:0000313" key="2">
    <source>
        <dbReference type="EMBL" id="MBB5964947.1"/>
    </source>
</evidence>